<name>A0ABQ6CVZ3_9HYPH</name>
<organism evidence="1 2">
    <name type="scientific">Labrys miyagiensis</name>
    <dbReference type="NCBI Taxonomy" id="346912"/>
    <lineage>
        <taxon>Bacteria</taxon>
        <taxon>Pseudomonadati</taxon>
        <taxon>Pseudomonadota</taxon>
        <taxon>Alphaproteobacteria</taxon>
        <taxon>Hyphomicrobiales</taxon>
        <taxon>Xanthobacteraceae</taxon>
        <taxon>Labrys</taxon>
    </lineage>
</organism>
<protein>
    <submittedName>
        <fullName evidence="1">Uncharacterized protein</fullName>
    </submittedName>
</protein>
<sequence>MRYGPLWPRARALAEVGFVEREYGELVGADCDSATCSSWRGACEMPIMYRFATDVLGWREILACLDPDSAREAGTQAQYPI</sequence>
<evidence type="ECO:0000313" key="1">
    <source>
        <dbReference type="EMBL" id="GLS22416.1"/>
    </source>
</evidence>
<keyword evidence="2" id="KW-1185">Reference proteome</keyword>
<gene>
    <name evidence="1" type="ORF">GCM10007874_54340</name>
</gene>
<comment type="caution">
    <text evidence="1">The sequence shown here is derived from an EMBL/GenBank/DDBJ whole genome shotgun (WGS) entry which is preliminary data.</text>
</comment>
<proteinExistence type="predicted"/>
<dbReference type="EMBL" id="BSPC01000063">
    <property type="protein sequence ID" value="GLS22416.1"/>
    <property type="molecule type" value="Genomic_DNA"/>
</dbReference>
<dbReference type="Proteomes" id="UP001156882">
    <property type="component" value="Unassembled WGS sequence"/>
</dbReference>
<reference evidence="2" key="1">
    <citation type="journal article" date="2019" name="Int. J. Syst. Evol. Microbiol.">
        <title>The Global Catalogue of Microorganisms (GCM) 10K type strain sequencing project: providing services to taxonomists for standard genome sequencing and annotation.</title>
        <authorList>
            <consortium name="The Broad Institute Genomics Platform"/>
            <consortium name="The Broad Institute Genome Sequencing Center for Infectious Disease"/>
            <person name="Wu L."/>
            <person name="Ma J."/>
        </authorList>
    </citation>
    <scope>NUCLEOTIDE SEQUENCE [LARGE SCALE GENOMIC DNA]</scope>
    <source>
        <strain evidence="2">NBRC 101365</strain>
    </source>
</reference>
<evidence type="ECO:0000313" key="2">
    <source>
        <dbReference type="Proteomes" id="UP001156882"/>
    </source>
</evidence>
<accession>A0ABQ6CVZ3</accession>